<dbReference type="SUPFAM" id="SSF53955">
    <property type="entry name" value="Lysozyme-like"/>
    <property type="match status" value="1"/>
</dbReference>
<dbReference type="OrthoDB" id="9801695at2"/>
<dbReference type="Gene3D" id="1.10.530.10">
    <property type="match status" value="1"/>
</dbReference>
<dbReference type="PANTHER" id="PTHR37423">
    <property type="entry name" value="SOLUBLE LYTIC MUREIN TRANSGLYCOSYLASE-RELATED"/>
    <property type="match status" value="1"/>
</dbReference>
<evidence type="ECO:0000256" key="3">
    <source>
        <dbReference type="SAM" id="MobiDB-lite"/>
    </source>
</evidence>
<reference evidence="6" key="1">
    <citation type="submission" date="2017-11" db="EMBL/GenBank/DDBJ databases">
        <authorList>
            <person name="Kuznetsova I."/>
            <person name="Sazanova A."/>
            <person name="Chirak E."/>
            <person name="Safronova V."/>
            <person name="Willems A."/>
        </authorList>
    </citation>
    <scope>NUCLEOTIDE SEQUENCE [LARGE SCALE GENOMIC DNA]</scope>
    <source>
        <strain evidence="6">CCBAU 03422</strain>
    </source>
</reference>
<gene>
    <name evidence="5" type="ORF">CU103_25430</name>
</gene>
<evidence type="ECO:0000313" key="6">
    <source>
        <dbReference type="Proteomes" id="UP000241764"/>
    </source>
</evidence>
<dbReference type="PANTHER" id="PTHR37423:SF2">
    <property type="entry name" value="MEMBRANE-BOUND LYTIC MUREIN TRANSGLYCOSYLASE C"/>
    <property type="match status" value="1"/>
</dbReference>
<keyword evidence="6" id="KW-1185">Reference proteome</keyword>
<comment type="caution">
    <text evidence="5">The sequence shown here is derived from an EMBL/GenBank/DDBJ whole genome shotgun (WGS) entry which is preliminary data.</text>
</comment>
<sequence>MGAAIARPEALSLPIAERFGPPADTATAVRVAAVSDPANTGLSAGPSDMTGPESRKEMAIRSNMTVFGFGPQPQLTANSASPSIDPALIASVVPERVEHRPRSDLLEGVPEAYAQMVEDIARQEGVDVNLMLSIMHVENAGFDPVAVSPAGAIGLMQVMPATGQAFGVHDLTDPAQNIRAGARFLKALTRKYRNPVLIASAYNAGEPQVDVRASLPLIRETADYVTRVVGLYTNSYTPPSVAGASRNDKAFASAGKAASVPLKPKTGKVTRASSSMLVYSASEGEKRDVEEIVEARSDPSGPVRIEKERQ</sequence>
<proteinExistence type="inferred from homology"/>
<dbReference type="CDD" id="cd00254">
    <property type="entry name" value="LT-like"/>
    <property type="match status" value="1"/>
</dbReference>
<evidence type="ECO:0000313" key="5">
    <source>
        <dbReference type="EMBL" id="PSH60908.1"/>
    </source>
</evidence>
<comment type="similarity">
    <text evidence="1">Belongs to the transglycosylase Slt family.</text>
</comment>
<accession>A0A2P7B388</accession>
<evidence type="ECO:0000256" key="2">
    <source>
        <dbReference type="ARBA" id="ARBA00009387"/>
    </source>
</evidence>
<dbReference type="Proteomes" id="UP000241764">
    <property type="component" value="Unassembled WGS sequence"/>
</dbReference>
<organism evidence="5 6">
    <name type="scientific">Phyllobacterium sophorae</name>
    <dbReference type="NCBI Taxonomy" id="1520277"/>
    <lineage>
        <taxon>Bacteria</taxon>
        <taxon>Pseudomonadati</taxon>
        <taxon>Pseudomonadota</taxon>
        <taxon>Alphaproteobacteria</taxon>
        <taxon>Hyphomicrobiales</taxon>
        <taxon>Phyllobacteriaceae</taxon>
        <taxon>Phyllobacterium</taxon>
    </lineage>
</organism>
<feature type="compositionally biased region" description="Basic and acidic residues" evidence="3">
    <location>
        <begin position="283"/>
        <end position="297"/>
    </location>
</feature>
<evidence type="ECO:0000256" key="1">
    <source>
        <dbReference type="ARBA" id="ARBA00007734"/>
    </source>
</evidence>
<evidence type="ECO:0000259" key="4">
    <source>
        <dbReference type="Pfam" id="PF01464"/>
    </source>
</evidence>
<dbReference type="Pfam" id="PF01464">
    <property type="entry name" value="SLT"/>
    <property type="match status" value="1"/>
</dbReference>
<comment type="similarity">
    <text evidence="2">Belongs to the virb1 family.</text>
</comment>
<dbReference type="InterPro" id="IPR008258">
    <property type="entry name" value="Transglycosylase_SLT_dom_1"/>
</dbReference>
<dbReference type="EMBL" id="PGGM01000015">
    <property type="protein sequence ID" value="PSH60908.1"/>
    <property type="molecule type" value="Genomic_DNA"/>
</dbReference>
<name>A0A2P7B388_9HYPH</name>
<dbReference type="AlphaFoldDB" id="A0A2P7B388"/>
<protein>
    <submittedName>
        <fullName evidence="5">Lytic transglycosylase domain-containing protein</fullName>
    </submittedName>
</protein>
<feature type="domain" description="Transglycosylase SLT" evidence="4">
    <location>
        <begin position="117"/>
        <end position="209"/>
    </location>
</feature>
<dbReference type="InterPro" id="IPR023346">
    <property type="entry name" value="Lysozyme-like_dom_sf"/>
</dbReference>
<feature type="region of interest" description="Disordered" evidence="3">
    <location>
        <begin position="280"/>
        <end position="310"/>
    </location>
</feature>